<evidence type="ECO:0000256" key="7">
    <source>
        <dbReference type="PIRNR" id="PIRNR031032"/>
    </source>
</evidence>
<evidence type="ECO:0000256" key="2">
    <source>
        <dbReference type="ARBA" id="ARBA00009096"/>
    </source>
</evidence>
<keyword evidence="6 7" id="KW-0472">Membrane</keyword>
<evidence type="ECO:0000256" key="5">
    <source>
        <dbReference type="ARBA" id="ARBA00022989"/>
    </source>
</evidence>
<evidence type="ECO:0000313" key="9">
    <source>
        <dbReference type="EMBL" id="KAF6042837.1"/>
    </source>
</evidence>
<dbReference type="OrthoDB" id="433124at2759"/>
<feature type="transmembrane region" description="Helical" evidence="7">
    <location>
        <begin position="57"/>
        <end position="78"/>
    </location>
</feature>
<evidence type="ECO:0000256" key="4">
    <source>
        <dbReference type="ARBA" id="ARBA00022824"/>
    </source>
</evidence>
<accession>A0A8X7NII6</accession>
<keyword evidence="4 7" id="KW-0256">Endoplasmic reticulum</keyword>
<dbReference type="PIRSF" id="PIRSF031032">
    <property type="entry name" value="TMP_97_prd"/>
    <property type="match status" value="1"/>
</dbReference>
<keyword evidence="3 7" id="KW-0812">Transmembrane</keyword>
<evidence type="ECO:0000256" key="6">
    <source>
        <dbReference type="ARBA" id="ARBA00023136"/>
    </source>
</evidence>
<evidence type="ECO:0000256" key="1">
    <source>
        <dbReference type="ARBA" id="ARBA00004477"/>
    </source>
</evidence>
<keyword evidence="5 7" id="KW-1133">Transmembrane helix</keyword>
<name>A0A8X7NII6_CANPA</name>
<evidence type="ECO:0000256" key="3">
    <source>
        <dbReference type="ARBA" id="ARBA00022692"/>
    </source>
</evidence>
<protein>
    <recommendedName>
        <fullName evidence="7">Efficient mitochondria targeting-associated protein 19</fullName>
    </recommendedName>
</protein>
<evidence type="ECO:0000313" key="10">
    <source>
        <dbReference type="Proteomes" id="UP000590412"/>
    </source>
</evidence>
<organism evidence="9 10">
    <name type="scientific">Candida parapsilosis</name>
    <name type="common">Yeast</name>
    <dbReference type="NCBI Taxonomy" id="5480"/>
    <lineage>
        <taxon>Eukaryota</taxon>
        <taxon>Fungi</taxon>
        <taxon>Dikarya</taxon>
        <taxon>Ascomycota</taxon>
        <taxon>Saccharomycotina</taxon>
        <taxon>Pichiomycetes</taxon>
        <taxon>Debaryomycetaceae</taxon>
        <taxon>Candida/Lodderomyces clade</taxon>
        <taxon>Candida</taxon>
    </lineage>
</organism>
<dbReference type="InterPro" id="IPR016964">
    <property type="entry name" value="Sigma2_recept"/>
</dbReference>
<dbReference type="PANTHER" id="PTHR31204:SF1">
    <property type="entry name" value="SIGMA INTRACELLULAR RECEPTOR 2"/>
    <property type="match status" value="1"/>
</dbReference>
<gene>
    <name evidence="9" type="ORF">FOB60_005591</name>
</gene>
<evidence type="ECO:0000259" key="8">
    <source>
        <dbReference type="PROSITE" id="PS51751"/>
    </source>
</evidence>
<comment type="similarity">
    <text evidence="2">Belongs to the TMEM97/sigma-2 receptor family.</text>
</comment>
<comment type="subcellular location">
    <subcellularLocation>
        <location evidence="1">Endoplasmic reticulum membrane</location>
        <topology evidence="1">Multi-pass membrane protein</topology>
    </subcellularLocation>
</comment>
<feature type="domain" description="EXPERA" evidence="8">
    <location>
        <begin position="2"/>
        <end position="145"/>
    </location>
</feature>
<comment type="caution">
    <text evidence="9">The sequence shown here is derived from an EMBL/GenBank/DDBJ whole genome shotgun (WGS) entry which is preliminary data.</text>
</comment>
<dbReference type="GO" id="GO:0005789">
    <property type="term" value="C:endoplasmic reticulum membrane"/>
    <property type="evidence" value="ECO:0007669"/>
    <property type="project" value="UniProtKB-SubCell"/>
</dbReference>
<feature type="transmembrane region" description="Helical" evidence="7">
    <location>
        <begin position="133"/>
        <end position="153"/>
    </location>
</feature>
<feature type="transmembrane region" description="Helical" evidence="7">
    <location>
        <begin position="90"/>
        <end position="113"/>
    </location>
</feature>
<dbReference type="GO" id="GO:0006626">
    <property type="term" value="P:protein targeting to mitochondrion"/>
    <property type="evidence" value="ECO:0007669"/>
    <property type="project" value="EnsemblFungi"/>
</dbReference>
<dbReference type="AlphaFoldDB" id="A0A8X7NII6"/>
<dbReference type="InterPro" id="IPR051987">
    <property type="entry name" value="Sigma-2_receptor-like"/>
</dbReference>
<dbReference type="PROSITE" id="PS51751">
    <property type="entry name" value="EXPERA"/>
    <property type="match status" value="1"/>
</dbReference>
<reference evidence="9" key="1">
    <citation type="submission" date="2020-03" db="EMBL/GenBank/DDBJ databases">
        <title>FDA dAtabase for Regulatory Grade micrObial Sequences (FDA-ARGOS): Supporting development and validation of Infectious Disease Dx tests.</title>
        <authorList>
            <person name="Campos J."/>
            <person name="Goldberg B."/>
            <person name="Tallon L."/>
            <person name="Sadzewicz L."/>
            <person name="Vavikolanu K."/>
            <person name="Mehta A."/>
            <person name="Aluvathingal J."/>
            <person name="Nadendla S."/>
            <person name="Nandy P."/>
            <person name="Geyer C."/>
            <person name="Yan Y."/>
            <person name="Sichtig H."/>
        </authorList>
    </citation>
    <scope>NUCLEOTIDE SEQUENCE [LARGE SCALE GENOMIC DNA]</scope>
    <source>
        <strain evidence="9">FDAARGOS_652</strain>
    </source>
</reference>
<proteinExistence type="inferred from homology"/>
<feature type="transmembrane region" description="Helical" evidence="7">
    <location>
        <begin position="7"/>
        <end position="26"/>
    </location>
</feature>
<dbReference type="PANTHER" id="PTHR31204">
    <property type="entry name" value="SIGMA INTRACELLULAR RECEPTOR 2"/>
    <property type="match status" value="1"/>
</dbReference>
<dbReference type="Proteomes" id="UP000590412">
    <property type="component" value="Unassembled WGS sequence"/>
</dbReference>
<dbReference type="Pfam" id="PF05241">
    <property type="entry name" value="EBP"/>
    <property type="match status" value="1"/>
</dbReference>
<dbReference type="EMBL" id="JABWAB010000013">
    <property type="protein sequence ID" value="KAF6042837.1"/>
    <property type="molecule type" value="Genomic_DNA"/>
</dbReference>
<dbReference type="InterPro" id="IPR033118">
    <property type="entry name" value="EXPERA"/>
</dbReference>
<sequence length="162" mass="18829">MLNTFLFYYYLIHIPITILIDASVIIPTKYHTLLTTTLLEFHTSQNNDILLLHPQTWFKTFIAIECFVQLPLFCYFVAQHLRHQLDVGYYLWSVIYGFNASFTTFVCLVHIIVDGNGVEFGLSQSETIKLCGIYLPYLIIPLIILINGFNHIMKGDYKVKKD</sequence>